<dbReference type="Gene3D" id="3.40.50.1820">
    <property type="entry name" value="alpha/beta hydrolase"/>
    <property type="match status" value="1"/>
</dbReference>
<dbReference type="SUPFAM" id="SSF53474">
    <property type="entry name" value="alpha/beta-Hydrolases"/>
    <property type="match status" value="1"/>
</dbReference>
<dbReference type="InterPro" id="IPR051044">
    <property type="entry name" value="MAG_DAG_Lipase"/>
</dbReference>
<organism evidence="2">
    <name type="scientific">marine sediment metagenome</name>
    <dbReference type="NCBI Taxonomy" id="412755"/>
    <lineage>
        <taxon>unclassified sequences</taxon>
        <taxon>metagenomes</taxon>
        <taxon>ecological metagenomes</taxon>
    </lineage>
</organism>
<proteinExistence type="predicted"/>
<feature type="domain" description="Serine aminopeptidase S33" evidence="1">
    <location>
        <begin position="26"/>
        <end position="296"/>
    </location>
</feature>
<dbReference type="PANTHER" id="PTHR11614">
    <property type="entry name" value="PHOSPHOLIPASE-RELATED"/>
    <property type="match status" value="1"/>
</dbReference>
<comment type="caution">
    <text evidence="2">The sequence shown here is derived from an EMBL/GenBank/DDBJ whole genome shotgun (WGS) entry which is preliminary data.</text>
</comment>
<accession>A0A0F9Q0X2</accession>
<dbReference type="InterPro" id="IPR022742">
    <property type="entry name" value="Hydrolase_4"/>
</dbReference>
<reference evidence="2" key="1">
    <citation type="journal article" date="2015" name="Nature">
        <title>Complex archaea that bridge the gap between prokaryotes and eukaryotes.</title>
        <authorList>
            <person name="Spang A."/>
            <person name="Saw J.H."/>
            <person name="Jorgensen S.L."/>
            <person name="Zaremba-Niedzwiedzka K."/>
            <person name="Martijn J."/>
            <person name="Lind A.E."/>
            <person name="van Eijk R."/>
            <person name="Schleper C."/>
            <person name="Guy L."/>
            <person name="Ettema T.J."/>
        </authorList>
    </citation>
    <scope>NUCLEOTIDE SEQUENCE</scope>
</reference>
<name>A0A0F9Q0X2_9ZZZZ</name>
<sequence length="313" mass="35669">MKRSTFTFTDSDGISIFVYKWEPEIRPKAVIQIVHGLAEHAKRYSRAAETFCNEGYICFANDQRGHGLTAGDLTEATLEGKAGVLEPNGWNGVVNDVHQLSGIIKKEYPDIPLFLLGHSWGAMVSQDYIQEWGNEINGCILSGTSGDYTANNDMENFVNREIKEKGLNTPNQELNDLIFKVNNMPWENDEGATGFEWLSRDKKEVQKYVDDPWCGFIAPASLWLEFFKGLEKIYDTENEQRIPKQLPIYFIAGALDPVGNKTIGLISMIKRLETYGIKDVSHKFYKNARHEPFNEINREVVVKDLINWLDSHL</sequence>
<gene>
    <name evidence="2" type="ORF">LCGC14_0831970</name>
</gene>
<dbReference type="InterPro" id="IPR029058">
    <property type="entry name" value="AB_hydrolase_fold"/>
</dbReference>
<dbReference type="Pfam" id="PF12146">
    <property type="entry name" value="Hydrolase_4"/>
    <property type="match status" value="1"/>
</dbReference>
<evidence type="ECO:0000313" key="2">
    <source>
        <dbReference type="EMBL" id="KKN30647.1"/>
    </source>
</evidence>
<dbReference type="AlphaFoldDB" id="A0A0F9Q0X2"/>
<dbReference type="EMBL" id="LAZR01002390">
    <property type="protein sequence ID" value="KKN30647.1"/>
    <property type="molecule type" value="Genomic_DNA"/>
</dbReference>
<evidence type="ECO:0000259" key="1">
    <source>
        <dbReference type="Pfam" id="PF12146"/>
    </source>
</evidence>
<protein>
    <recommendedName>
        <fullName evidence="1">Serine aminopeptidase S33 domain-containing protein</fullName>
    </recommendedName>
</protein>